<sequence>MSGEPVDLIVTANGPGEIAGWLFPVVTELRRRLREQPVPGLRLIAWAPPCNFASGRELPALAALGPWDGLYGPDDMWALMLRGRWPAGYRPARRGLVLFLGGDLFYAAWMARRLRFAAMAYTEGRARWLWAYERFFVPNEVAARKAVRMGAPPARVEVVGDLVVDAVAARSSRASEPVADGLATVGLFAGSRDFEIRWVLPMLFEAAAIVRRRLGRPVRVMAVVSPFASQAALEQALGASPEEEARAVEWVREDGWDGAVRQAAMSRCDVAITVPGTVTAELGALGVPTITVLPLHRPDLIPLEGLIGRLGDLPGVGPRLKAAFVRRVAGRVGPLSIPSRRAGRAIGPELVGEFGPEAIADQAVALLRDDARRRAMGAALRQAMGPSGAAARIVDRIWARLGLSGATAS</sequence>
<name>A0ABZ1BQ85_9FIRM</name>
<dbReference type="Proteomes" id="UP001333102">
    <property type="component" value="Chromosome"/>
</dbReference>
<evidence type="ECO:0000313" key="1">
    <source>
        <dbReference type="EMBL" id="WRP14864.1"/>
    </source>
</evidence>
<dbReference type="PANTHER" id="PTHR30372:SF6">
    <property type="entry name" value="LIPID-A-DISACCHARIDE SYNTHASE"/>
    <property type="match status" value="1"/>
</dbReference>
<dbReference type="PANTHER" id="PTHR30372">
    <property type="entry name" value="LIPID-A-DISACCHARIDE SYNTHASE"/>
    <property type="match status" value="1"/>
</dbReference>
<dbReference type="SUPFAM" id="SSF53756">
    <property type="entry name" value="UDP-Glycosyltransferase/glycogen phosphorylase"/>
    <property type="match status" value="1"/>
</dbReference>
<protein>
    <recommendedName>
        <fullName evidence="3">Lipid-A-disaccharide synthase</fullName>
    </recommendedName>
</protein>
<reference evidence="2" key="1">
    <citation type="submission" date="2023-12" db="EMBL/GenBank/DDBJ databases">
        <title>Novel isolates from deep terrestrial aquifers shed light on the physiology and ecology of the class Limnochordia.</title>
        <authorList>
            <person name="Karnachuk O.V."/>
            <person name="Lukina A.P."/>
            <person name="Avakyan M.R."/>
            <person name="Kadnikov V."/>
            <person name="Begmatov S."/>
            <person name="Beletsky A.V."/>
            <person name="Mardanov A.V."/>
            <person name="Ravin N.V."/>
        </authorList>
    </citation>
    <scope>NUCLEOTIDE SEQUENCE [LARGE SCALE GENOMIC DNA]</scope>
    <source>
        <strain evidence="2">LN</strain>
    </source>
</reference>
<evidence type="ECO:0000313" key="2">
    <source>
        <dbReference type="Proteomes" id="UP001333102"/>
    </source>
</evidence>
<keyword evidence="2" id="KW-1185">Reference proteome</keyword>
<gene>
    <name evidence="1" type="ORF">VLY81_01445</name>
</gene>
<dbReference type="InterPro" id="IPR003835">
    <property type="entry name" value="Glyco_trans_19"/>
</dbReference>
<organism evidence="1 2">
    <name type="scientific">Geochorda subterranea</name>
    <dbReference type="NCBI Taxonomy" id="3109564"/>
    <lineage>
        <taxon>Bacteria</taxon>
        <taxon>Bacillati</taxon>
        <taxon>Bacillota</taxon>
        <taxon>Limnochordia</taxon>
        <taxon>Limnochordales</taxon>
        <taxon>Geochordaceae</taxon>
        <taxon>Geochorda</taxon>
    </lineage>
</organism>
<evidence type="ECO:0008006" key="3">
    <source>
        <dbReference type="Google" id="ProtNLM"/>
    </source>
</evidence>
<accession>A0ABZ1BQ85</accession>
<dbReference type="EMBL" id="CP141614">
    <property type="protein sequence ID" value="WRP14864.1"/>
    <property type="molecule type" value="Genomic_DNA"/>
</dbReference>
<proteinExistence type="predicted"/>
<dbReference type="RefSeq" id="WP_324669250.1">
    <property type="nucleotide sequence ID" value="NZ_CP141614.1"/>
</dbReference>